<keyword evidence="3" id="KW-1185">Reference proteome</keyword>
<evidence type="ECO:0000256" key="1">
    <source>
        <dbReference type="SAM" id="Phobius"/>
    </source>
</evidence>
<sequence length="162" mass="18726">MINHMVQMILPLDNASLSDVPQVEEVLYISKMEVNLAMKKHILIHAFLMIAMPQVAKALLFLADLINYKLTIAPLRIILELMIPIIAHIFIFIWMIIRIQTSIIISLKITDKQTLQLKLLKETTVRFQLTTGHSNITMFSIPFLIWMNGQLPMIVFLRALYL</sequence>
<dbReference type="VEuPathDB" id="TrichDB:TRFO_22407"/>
<comment type="caution">
    <text evidence="2">The sequence shown here is derived from an EMBL/GenBank/DDBJ whole genome shotgun (WGS) entry which is preliminary data.</text>
</comment>
<evidence type="ECO:0000313" key="2">
    <source>
        <dbReference type="EMBL" id="OHT08909.1"/>
    </source>
</evidence>
<name>A0A1J4KHV2_9EUKA</name>
<dbReference type="Proteomes" id="UP000179807">
    <property type="component" value="Unassembled WGS sequence"/>
</dbReference>
<feature type="transmembrane region" description="Helical" evidence="1">
    <location>
        <begin position="136"/>
        <end position="161"/>
    </location>
</feature>
<keyword evidence="1" id="KW-1133">Transmembrane helix</keyword>
<protein>
    <submittedName>
        <fullName evidence="2">Uncharacterized protein</fullName>
    </submittedName>
</protein>
<feature type="transmembrane region" description="Helical" evidence="1">
    <location>
        <begin position="42"/>
        <end position="63"/>
    </location>
</feature>
<evidence type="ECO:0000313" key="3">
    <source>
        <dbReference type="Proteomes" id="UP000179807"/>
    </source>
</evidence>
<dbReference type="AlphaFoldDB" id="A0A1J4KHV2"/>
<gene>
    <name evidence="2" type="ORF">TRFO_22407</name>
</gene>
<proteinExistence type="predicted"/>
<keyword evidence="1" id="KW-0812">Transmembrane</keyword>
<accession>A0A1J4KHV2</accession>
<dbReference type="RefSeq" id="XP_068362045.1">
    <property type="nucleotide sequence ID" value="XM_068502542.1"/>
</dbReference>
<feature type="transmembrane region" description="Helical" evidence="1">
    <location>
        <begin position="75"/>
        <end position="97"/>
    </location>
</feature>
<dbReference type="GeneID" id="94837246"/>
<reference evidence="2" key="1">
    <citation type="submission" date="2016-10" db="EMBL/GenBank/DDBJ databases">
        <authorList>
            <person name="Benchimol M."/>
            <person name="Almeida L.G."/>
            <person name="Vasconcelos A.T."/>
            <person name="Perreira-Neves A."/>
            <person name="Rosa I.A."/>
            <person name="Tasca T."/>
            <person name="Bogo M.R."/>
            <person name="de Souza W."/>
        </authorList>
    </citation>
    <scope>NUCLEOTIDE SEQUENCE [LARGE SCALE GENOMIC DNA]</scope>
    <source>
        <strain evidence="2">K</strain>
    </source>
</reference>
<organism evidence="2 3">
    <name type="scientific">Tritrichomonas foetus</name>
    <dbReference type="NCBI Taxonomy" id="1144522"/>
    <lineage>
        <taxon>Eukaryota</taxon>
        <taxon>Metamonada</taxon>
        <taxon>Parabasalia</taxon>
        <taxon>Tritrichomonadida</taxon>
        <taxon>Tritrichomonadidae</taxon>
        <taxon>Tritrichomonas</taxon>
    </lineage>
</organism>
<dbReference type="EMBL" id="MLAK01000654">
    <property type="protein sequence ID" value="OHT08909.1"/>
    <property type="molecule type" value="Genomic_DNA"/>
</dbReference>
<keyword evidence="1" id="KW-0472">Membrane</keyword>